<feature type="non-terminal residue" evidence="3">
    <location>
        <position position="1"/>
    </location>
</feature>
<keyword evidence="1" id="KW-0472">Membrane</keyword>
<dbReference type="Pfam" id="PF00207">
    <property type="entry name" value="A2M"/>
    <property type="match status" value="1"/>
</dbReference>
<organism evidence="3 4">
    <name type="scientific">Pseudopedobacter saltans</name>
    <dbReference type="NCBI Taxonomy" id="151895"/>
    <lineage>
        <taxon>Bacteria</taxon>
        <taxon>Pseudomonadati</taxon>
        <taxon>Bacteroidota</taxon>
        <taxon>Sphingobacteriia</taxon>
        <taxon>Sphingobacteriales</taxon>
        <taxon>Sphingobacteriaceae</taxon>
        <taxon>Pseudopedobacter</taxon>
    </lineage>
</organism>
<dbReference type="SUPFAM" id="SSF48239">
    <property type="entry name" value="Terpenoid cyclases/Protein prenyltransferases"/>
    <property type="match status" value="1"/>
</dbReference>
<proteinExistence type="inferred from homology"/>
<comment type="subcellular location">
    <subcellularLocation>
        <location evidence="1">Cell outer membrane</location>
        <topology evidence="1">Multi-pass membrane protein</topology>
    </subcellularLocation>
</comment>
<accession>A0A2W5EJP6</accession>
<reference evidence="3 4" key="1">
    <citation type="submission" date="2017-11" db="EMBL/GenBank/DDBJ databases">
        <title>Infants hospitalized years apart are colonized by the same room-sourced microbial strains.</title>
        <authorList>
            <person name="Brooks B."/>
            <person name="Olm M.R."/>
            <person name="Firek B.A."/>
            <person name="Baker R."/>
            <person name="Thomas B.C."/>
            <person name="Morowitz M.J."/>
            <person name="Banfield J.F."/>
        </authorList>
    </citation>
    <scope>NUCLEOTIDE SEQUENCE [LARGE SCALE GENOMIC DNA]</scope>
    <source>
        <strain evidence="3">S2_009_000_R2_76</strain>
    </source>
</reference>
<dbReference type="SMART" id="SM01360">
    <property type="entry name" value="A2M"/>
    <property type="match status" value="1"/>
</dbReference>
<keyword evidence="1" id="KW-0812">Transmembrane</keyword>
<evidence type="ECO:0000256" key="1">
    <source>
        <dbReference type="PROSITE-ProRule" id="PRU01360"/>
    </source>
</evidence>
<dbReference type="Proteomes" id="UP000249645">
    <property type="component" value="Unassembled WGS sequence"/>
</dbReference>
<dbReference type="InterPro" id="IPR001599">
    <property type="entry name" value="Macroglobln_a2"/>
</dbReference>
<keyword evidence="1" id="KW-1134">Transmembrane beta strand</keyword>
<dbReference type="SUPFAM" id="SSF56935">
    <property type="entry name" value="Porins"/>
    <property type="match status" value="1"/>
</dbReference>
<dbReference type="GO" id="GO:0004866">
    <property type="term" value="F:endopeptidase inhibitor activity"/>
    <property type="evidence" value="ECO:0007669"/>
    <property type="project" value="InterPro"/>
</dbReference>
<dbReference type="Pfam" id="PF17973">
    <property type="entry name" value="bMG10"/>
    <property type="match status" value="1"/>
</dbReference>
<dbReference type="InterPro" id="IPR051802">
    <property type="entry name" value="YfhM-like"/>
</dbReference>
<feature type="domain" description="Alpha-2-macroglobulin" evidence="2">
    <location>
        <begin position="257"/>
        <end position="347"/>
    </location>
</feature>
<gene>
    <name evidence="3" type="ORF">DI598_14650</name>
</gene>
<dbReference type="GO" id="GO:0009279">
    <property type="term" value="C:cell outer membrane"/>
    <property type="evidence" value="ECO:0007669"/>
    <property type="project" value="UniProtKB-SubCell"/>
</dbReference>
<dbReference type="InterPro" id="IPR041246">
    <property type="entry name" value="Bact_MG10"/>
</dbReference>
<keyword evidence="1" id="KW-0998">Cell outer membrane</keyword>
<sequence length="1024" mass="114915">QEVFSIEVLPKRVPIDIKFKSFRDNIEPGSKEKWSVQVIKDRKVVNDGQLMSAMYDASLDQILKGNWRFYVNNAYQYGNTPSFSSPFDNTSNGYGLVQTLRNPFGIHYPQLTFENGNLQLNGGMDEVVVVGYGTSKKMSFSAGATSIVEGNSTPVTATALLGKVSGVSVSDKGSIVLRGVSSISNNNTLYIVDGQVLSDGEANIPPSDIEVINIYKPADAVAIYGSRAANGAVLITTKSKSYGKKTPPVLRSNFSETAFFYPSLTADKDGNYWIEFTMPDAVTQWRWRNLSMDNDLHFGYSEMMITSKKTLMIQPNMPRFLRAGDQLVLTAKISNTGAKDLEGKAFIQLMDADSNVLHWQKIDQTNFKVAADQSSTVAFDLVIPFTYSGPLYVKVWAEGGQFSDGEQHEIPVLSRQTLVTETLPFELKGDTVAHMAFTKLLASDSSNTLQNKNLSIELATNPVWYAVQAIPYLQSYPYECSEQVFGRMYGGFLANKITHMFPQIKSVLNKWENDPEALKSNLQKNGELKQALLEETPWLNVAESEAAQKRKLALYFNTDSVNNLLQKNFDLLAKRQLSDGSFSWYEGNWGDRYITQNIMLQYARLQSLQAVDKKWQEKFAPIIKKAQQYLSGKISEDFANLKKWKSNLNSNNTSASQLMYLYALAQDSAMHKYTEAENYYLNQSKKYWNGFSNIQKAWIAEIFYRKGDKSFAVNTVIRSLMENAVESKTNGTYWKSDFDWGFGYLSNIETQSQMMTIINQIANKQNDSKLKDQVEEMQHWLIRNKQTNYWSNTKATADACYALLTANTKWSDAAPKISIQMGDTVLNIGQQEAGTGYAKITIPQNAIRASLGKITVGISANPGYVYGGVYWQYLENMDKITPAQSPLTLAKTFYKETITNGENHLQEVKAGDVLKVGDKLVVRIVIKADRDMQYVHLKDLRPSNTEPDDAISGYQYKNNMGYYLSIKDVSSNFFFNTVSKGSHILDYTIHVTHAGNFSSGIASVQCMYAPEMNSHSEGTILDVK</sequence>
<comment type="similarity">
    <text evidence="1">Belongs to the TonB-dependent receptor family.</text>
</comment>
<dbReference type="AlphaFoldDB" id="A0A2W5EJP6"/>
<dbReference type="PROSITE" id="PS52016">
    <property type="entry name" value="TONB_DEPENDENT_REC_3"/>
    <property type="match status" value="1"/>
</dbReference>
<dbReference type="Gene3D" id="1.50.10.20">
    <property type="match status" value="1"/>
</dbReference>
<dbReference type="InterPro" id="IPR008930">
    <property type="entry name" value="Terpenoid_cyclase/PrenylTrfase"/>
</dbReference>
<dbReference type="InterPro" id="IPR037066">
    <property type="entry name" value="Plug_dom_sf"/>
</dbReference>
<dbReference type="InterPro" id="IPR013783">
    <property type="entry name" value="Ig-like_fold"/>
</dbReference>
<dbReference type="PANTHER" id="PTHR40094:SF1">
    <property type="entry name" value="UBIQUITIN DOMAIN-CONTAINING PROTEIN"/>
    <property type="match status" value="1"/>
</dbReference>
<dbReference type="InterPro" id="IPR039426">
    <property type="entry name" value="TonB-dep_rcpt-like"/>
</dbReference>
<name>A0A2W5EJP6_9SPHI</name>
<keyword evidence="1" id="KW-0813">Transport</keyword>
<evidence type="ECO:0000313" key="4">
    <source>
        <dbReference type="Proteomes" id="UP000249645"/>
    </source>
</evidence>
<evidence type="ECO:0000313" key="3">
    <source>
        <dbReference type="EMBL" id="PZP44321.1"/>
    </source>
</evidence>
<dbReference type="EMBL" id="QFOI01000322">
    <property type="protein sequence ID" value="PZP44321.1"/>
    <property type="molecule type" value="Genomic_DNA"/>
</dbReference>
<dbReference type="Gene3D" id="2.60.40.10">
    <property type="entry name" value="Immunoglobulins"/>
    <property type="match status" value="1"/>
</dbReference>
<dbReference type="Gene3D" id="2.170.130.10">
    <property type="entry name" value="TonB-dependent receptor, plug domain"/>
    <property type="match status" value="1"/>
</dbReference>
<protein>
    <recommendedName>
        <fullName evidence="2">Alpha-2-macroglobulin domain-containing protein</fullName>
    </recommendedName>
</protein>
<dbReference type="PANTHER" id="PTHR40094">
    <property type="entry name" value="ALPHA-2-MACROGLOBULIN HOMOLOG"/>
    <property type="match status" value="1"/>
</dbReference>
<comment type="caution">
    <text evidence="3">The sequence shown here is derived from an EMBL/GenBank/DDBJ whole genome shotgun (WGS) entry which is preliminary data.</text>
</comment>
<evidence type="ECO:0000259" key="2">
    <source>
        <dbReference type="SMART" id="SM01360"/>
    </source>
</evidence>